<feature type="transmembrane region" description="Helical" evidence="1">
    <location>
        <begin position="12"/>
        <end position="32"/>
    </location>
</feature>
<name>X0SGT6_9ZZZZ</name>
<protein>
    <submittedName>
        <fullName evidence="2">Uncharacterized protein</fullName>
    </submittedName>
</protein>
<reference evidence="2" key="1">
    <citation type="journal article" date="2014" name="Front. Microbiol.">
        <title>High frequency of phylogenetically diverse reductive dehalogenase-homologous genes in deep subseafloor sedimentary metagenomes.</title>
        <authorList>
            <person name="Kawai M."/>
            <person name="Futagami T."/>
            <person name="Toyoda A."/>
            <person name="Takaki Y."/>
            <person name="Nishi S."/>
            <person name="Hori S."/>
            <person name="Arai W."/>
            <person name="Tsubouchi T."/>
            <person name="Morono Y."/>
            <person name="Uchiyama I."/>
            <person name="Ito T."/>
            <person name="Fujiyama A."/>
            <person name="Inagaki F."/>
            <person name="Takami H."/>
        </authorList>
    </citation>
    <scope>NUCLEOTIDE SEQUENCE</scope>
    <source>
        <strain evidence="2">Expedition CK06-06</strain>
    </source>
</reference>
<proteinExistence type="predicted"/>
<keyword evidence="1" id="KW-0472">Membrane</keyword>
<sequence length="108" mass="11796">MIKLSYEEKVVLAIVCLIPLAILFLTVFIAYGQEPSPPGTTSSTFAVYESGSLVIPVYTVKTRLGLDGKYHYEVFPYAKPVLPAYIIKPSGQIFSGGNLVLPVKELSK</sequence>
<gene>
    <name evidence="2" type="ORF">S01H1_08253</name>
</gene>
<evidence type="ECO:0000313" key="2">
    <source>
        <dbReference type="EMBL" id="GAF75087.1"/>
    </source>
</evidence>
<keyword evidence="1" id="KW-0812">Transmembrane</keyword>
<keyword evidence="1" id="KW-1133">Transmembrane helix</keyword>
<accession>X0SGT6</accession>
<evidence type="ECO:0000256" key="1">
    <source>
        <dbReference type="SAM" id="Phobius"/>
    </source>
</evidence>
<comment type="caution">
    <text evidence="2">The sequence shown here is derived from an EMBL/GenBank/DDBJ whole genome shotgun (WGS) entry which is preliminary data.</text>
</comment>
<organism evidence="2">
    <name type="scientific">marine sediment metagenome</name>
    <dbReference type="NCBI Taxonomy" id="412755"/>
    <lineage>
        <taxon>unclassified sequences</taxon>
        <taxon>metagenomes</taxon>
        <taxon>ecological metagenomes</taxon>
    </lineage>
</organism>
<dbReference type="AlphaFoldDB" id="X0SGT6"/>
<dbReference type="EMBL" id="BARS01004238">
    <property type="protein sequence ID" value="GAF75087.1"/>
    <property type="molecule type" value="Genomic_DNA"/>
</dbReference>